<comment type="caution">
    <text evidence="1">The sequence shown here is derived from an EMBL/GenBank/DDBJ whole genome shotgun (WGS) entry which is preliminary data.</text>
</comment>
<protein>
    <submittedName>
        <fullName evidence="1">Uncharacterized protein</fullName>
    </submittedName>
</protein>
<dbReference type="PANTHER" id="PTHR33528">
    <property type="entry name" value="OS07G0239500 PROTEIN"/>
    <property type="match status" value="1"/>
</dbReference>
<dbReference type="PANTHER" id="PTHR33528:SF14">
    <property type="entry name" value="SOLUTE CARRIER FAMILY 35 MEMBER A4"/>
    <property type="match status" value="1"/>
</dbReference>
<dbReference type="Pfam" id="PF15054">
    <property type="entry name" value="DUF4535"/>
    <property type="match status" value="1"/>
</dbReference>
<dbReference type="Proteomes" id="UP001346149">
    <property type="component" value="Unassembled WGS sequence"/>
</dbReference>
<proteinExistence type="predicted"/>
<reference evidence="1 2" key="1">
    <citation type="journal article" date="2023" name="Hortic Res">
        <title>Pangenome of water caltrop reveals structural variations and asymmetric subgenome divergence after allopolyploidization.</title>
        <authorList>
            <person name="Zhang X."/>
            <person name="Chen Y."/>
            <person name="Wang L."/>
            <person name="Yuan Y."/>
            <person name="Fang M."/>
            <person name="Shi L."/>
            <person name="Lu R."/>
            <person name="Comes H.P."/>
            <person name="Ma Y."/>
            <person name="Chen Y."/>
            <person name="Huang G."/>
            <person name="Zhou Y."/>
            <person name="Zheng Z."/>
            <person name="Qiu Y."/>
        </authorList>
    </citation>
    <scope>NUCLEOTIDE SEQUENCE [LARGE SCALE GENOMIC DNA]</scope>
    <source>
        <strain evidence="1">F231</strain>
    </source>
</reference>
<dbReference type="InterPro" id="IPR027854">
    <property type="entry name" value="STMP1"/>
</dbReference>
<organism evidence="1 2">
    <name type="scientific">Trapa natans</name>
    <name type="common">Water chestnut</name>
    <dbReference type="NCBI Taxonomy" id="22666"/>
    <lineage>
        <taxon>Eukaryota</taxon>
        <taxon>Viridiplantae</taxon>
        <taxon>Streptophyta</taxon>
        <taxon>Embryophyta</taxon>
        <taxon>Tracheophyta</taxon>
        <taxon>Spermatophyta</taxon>
        <taxon>Magnoliopsida</taxon>
        <taxon>eudicotyledons</taxon>
        <taxon>Gunneridae</taxon>
        <taxon>Pentapetalae</taxon>
        <taxon>rosids</taxon>
        <taxon>malvids</taxon>
        <taxon>Myrtales</taxon>
        <taxon>Lythraceae</taxon>
        <taxon>Trapa</taxon>
    </lineage>
</organism>
<dbReference type="AlphaFoldDB" id="A0AAN7M1B1"/>
<gene>
    <name evidence="1" type="ORF">SAY86_013458</name>
</gene>
<keyword evidence="2" id="KW-1185">Reference proteome</keyword>
<evidence type="ECO:0000313" key="1">
    <source>
        <dbReference type="EMBL" id="KAK4795464.1"/>
    </source>
</evidence>
<accession>A0AAN7M1B1</accession>
<name>A0AAN7M1B1_TRANT</name>
<evidence type="ECO:0000313" key="2">
    <source>
        <dbReference type="Proteomes" id="UP001346149"/>
    </source>
</evidence>
<sequence length="192" mass="21932">MSMGERPIPSLLSSRAKSLNTQPWKYLGRGYENWWKYSRRLWHGQCITRVPAISTAAFMAATASTSVMVSFSHSLDSVVRLAPEETSQMLTGFEHNAVKCVGMKTEIRYLWSSLDPYHYLYPYFSVSSRLEAPPMGLFKSTFSFLLGTAFGVYAAQNYNVPNVRKLVDTGLLIAKHIEENYRKPKRRDDDED</sequence>
<dbReference type="EMBL" id="JAXQNO010000007">
    <property type="protein sequence ID" value="KAK4795464.1"/>
    <property type="molecule type" value="Genomic_DNA"/>
</dbReference>